<sequence>MASHYAADLPLASLRLQSLHSVPSSGFRSNQRDWRYERITERDRDLREKPSSLVYRRQSNRLFSNVPGSCVRATALPFFSCCPWSFLSPTHLLLYITIYRQFLLLCLLSTSQL</sequence>
<evidence type="ECO:0000313" key="2">
    <source>
        <dbReference type="Proteomes" id="UP000799771"/>
    </source>
</evidence>
<gene>
    <name evidence="1" type="ORF">P153DRAFT_175572</name>
</gene>
<protein>
    <submittedName>
        <fullName evidence="1">Uncharacterized protein</fullName>
    </submittedName>
</protein>
<dbReference type="EMBL" id="ML977500">
    <property type="protein sequence ID" value="KAF2132873.1"/>
    <property type="molecule type" value="Genomic_DNA"/>
</dbReference>
<name>A0A6A6ANV3_9PLEO</name>
<dbReference type="AlphaFoldDB" id="A0A6A6ANV3"/>
<keyword evidence="2" id="KW-1185">Reference proteome</keyword>
<dbReference type="RefSeq" id="XP_033527260.1">
    <property type="nucleotide sequence ID" value="XM_033662335.1"/>
</dbReference>
<dbReference type="Proteomes" id="UP000799771">
    <property type="component" value="Unassembled WGS sequence"/>
</dbReference>
<organism evidence="1 2">
    <name type="scientific">Dothidotthia symphoricarpi CBS 119687</name>
    <dbReference type="NCBI Taxonomy" id="1392245"/>
    <lineage>
        <taxon>Eukaryota</taxon>
        <taxon>Fungi</taxon>
        <taxon>Dikarya</taxon>
        <taxon>Ascomycota</taxon>
        <taxon>Pezizomycotina</taxon>
        <taxon>Dothideomycetes</taxon>
        <taxon>Pleosporomycetidae</taxon>
        <taxon>Pleosporales</taxon>
        <taxon>Dothidotthiaceae</taxon>
        <taxon>Dothidotthia</taxon>
    </lineage>
</organism>
<evidence type="ECO:0000313" key="1">
    <source>
        <dbReference type="EMBL" id="KAF2132873.1"/>
    </source>
</evidence>
<dbReference type="GeneID" id="54402767"/>
<accession>A0A6A6ANV3</accession>
<proteinExistence type="predicted"/>
<reference evidence="1" key="1">
    <citation type="journal article" date="2020" name="Stud. Mycol.">
        <title>101 Dothideomycetes genomes: a test case for predicting lifestyles and emergence of pathogens.</title>
        <authorList>
            <person name="Haridas S."/>
            <person name="Albert R."/>
            <person name="Binder M."/>
            <person name="Bloem J."/>
            <person name="Labutti K."/>
            <person name="Salamov A."/>
            <person name="Andreopoulos B."/>
            <person name="Baker S."/>
            <person name="Barry K."/>
            <person name="Bills G."/>
            <person name="Bluhm B."/>
            <person name="Cannon C."/>
            <person name="Castanera R."/>
            <person name="Culley D."/>
            <person name="Daum C."/>
            <person name="Ezra D."/>
            <person name="Gonzalez J."/>
            <person name="Henrissat B."/>
            <person name="Kuo A."/>
            <person name="Liang C."/>
            <person name="Lipzen A."/>
            <person name="Lutzoni F."/>
            <person name="Magnuson J."/>
            <person name="Mondo S."/>
            <person name="Nolan M."/>
            <person name="Ohm R."/>
            <person name="Pangilinan J."/>
            <person name="Park H.-J."/>
            <person name="Ramirez L."/>
            <person name="Alfaro M."/>
            <person name="Sun H."/>
            <person name="Tritt A."/>
            <person name="Yoshinaga Y."/>
            <person name="Zwiers L.-H."/>
            <person name="Turgeon B."/>
            <person name="Goodwin S."/>
            <person name="Spatafora J."/>
            <person name="Crous P."/>
            <person name="Grigoriev I."/>
        </authorList>
    </citation>
    <scope>NUCLEOTIDE SEQUENCE</scope>
    <source>
        <strain evidence="1">CBS 119687</strain>
    </source>
</reference>